<evidence type="ECO:0000313" key="2">
    <source>
        <dbReference type="EMBL" id="SFS45772.1"/>
    </source>
</evidence>
<dbReference type="OrthoDB" id="1456570at2"/>
<protein>
    <submittedName>
        <fullName evidence="2">Cysteine-rich CPCC</fullName>
    </submittedName>
</protein>
<dbReference type="InterPro" id="IPR025983">
    <property type="entry name" value="Cys_rich_CPCC"/>
</dbReference>
<reference evidence="3" key="1">
    <citation type="submission" date="2016-10" db="EMBL/GenBank/DDBJ databases">
        <authorList>
            <person name="Varghese N."/>
            <person name="Submissions S."/>
        </authorList>
    </citation>
    <scope>NUCLEOTIDE SEQUENCE [LARGE SCALE GENOMIC DNA]</scope>
    <source>
        <strain evidence="3">DSM 45789</strain>
    </source>
</reference>
<evidence type="ECO:0000259" key="1">
    <source>
        <dbReference type="Pfam" id="PF14206"/>
    </source>
</evidence>
<dbReference type="Proteomes" id="UP000198660">
    <property type="component" value="Unassembled WGS sequence"/>
</dbReference>
<organism evidence="2 3">
    <name type="scientific">Marininema halotolerans</name>
    <dbReference type="NCBI Taxonomy" id="1155944"/>
    <lineage>
        <taxon>Bacteria</taxon>
        <taxon>Bacillati</taxon>
        <taxon>Bacillota</taxon>
        <taxon>Bacilli</taxon>
        <taxon>Bacillales</taxon>
        <taxon>Thermoactinomycetaceae</taxon>
        <taxon>Marininema</taxon>
    </lineage>
</organism>
<dbReference type="EMBL" id="FPAA01000002">
    <property type="protein sequence ID" value="SFS45772.1"/>
    <property type="molecule type" value="Genomic_DNA"/>
</dbReference>
<dbReference type="RefSeq" id="WP_091834163.1">
    <property type="nucleotide sequence ID" value="NZ_FPAA01000002.1"/>
</dbReference>
<dbReference type="Pfam" id="PF14206">
    <property type="entry name" value="Cys_rich_CPCC"/>
    <property type="match status" value="1"/>
</dbReference>
<proteinExistence type="predicted"/>
<evidence type="ECO:0000313" key="3">
    <source>
        <dbReference type="Proteomes" id="UP000198660"/>
    </source>
</evidence>
<feature type="domain" description="Cysteine-rich CPCC" evidence="1">
    <location>
        <begin position="3"/>
        <end position="78"/>
    </location>
</feature>
<dbReference type="AlphaFoldDB" id="A0A1I6Q040"/>
<sequence>MFYPCPCCGYLTRIEEEHGTYGICPVCYWEDDELQYREPDLPGGANDESLNEARVHFKKCGACAPMFVNDVRKPLPDEIPINNKK</sequence>
<accession>A0A1I6Q040</accession>
<keyword evidence="3" id="KW-1185">Reference proteome</keyword>
<gene>
    <name evidence="2" type="ORF">SAMN05444972_102249</name>
</gene>
<name>A0A1I6Q040_9BACL</name>